<feature type="domain" description="Xylose isomerase-like TIM barrel" evidence="2">
    <location>
        <begin position="80"/>
        <end position="258"/>
    </location>
</feature>
<dbReference type="Pfam" id="PF01261">
    <property type="entry name" value="AP_endonuc_2"/>
    <property type="match status" value="1"/>
</dbReference>
<dbReference type="InterPro" id="IPR013022">
    <property type="entry name" value="Xyl_isomerase-like_TIM-brl"/>
</dbReference>
<evidence type="ECO:0000259" key="2">
    <source>
        <dbReference type="Pfam" id="PF01261"/>
    </source>
</evidence>
<dbReference type="PANTHER" id="PTHR12110:SF48">
    <property type="entry name" value="BLL3656 PROTEIN"/>
    <property type="match status" value="1"/>
</dbReference>
<dbReference type="EMBL" id="JAGINU010000001">
    <property type="protein sequence ID" value="MBP2369393.1"/>
    <property type="molecule type" value="Genomic_DNA"/>
</dbReference>
<keyword evidence="3" id="KW-0413">Isomerase</keyword>
<dbReference type="InterPro" id="IPR036237">
    <property type="entry name" value="Xyl_isomerase-like_sf"/>
</dbReference>
<protein>
    <submittedName>
        <fullName evidence="3">Sugar phosphate isomerase/epimerase</fullName>
    </submittedName>
</protein>
<proteinExistence type="predicted"/>
<organism evidence="3 4">
    <name type="scientific">Pseudonocardia parietis</name>
    <dbReference type="NCBI Taxonomy" id="570936"/>
    <lineage>
        <taxon>Bacteria</taxon>
        <taxon>Bacillati</taxon>
        <taxon>Actinomycetota</taxon>
        <taxon>Actinomycetes</taxon>
        <taxon>Pseudonocardiales</taxon>
        <taxon>Pseudonocardiaceae</taxon>
        <taxon>Pseudonocardia</taxon>
    </lineage>
</organism>
<evidence type="ECO:0000313" key="3">
    <source>
        <dbReference type="EMBL" id="MBP2369393.1"/>
    </source>
</evidence>
<accession>A0ABS4VZX1</accession>
<evidence type="ECO:0000256" key="1">
    <source>
        <dbReference type="SAM" id="MobiDB-lite"/>
    </source>
</evidence>
<keyword evidence="4" id="KW-1185">Reference proteome</keyword>
<name>A0ABS4VZX1_9PSEU</name>
<sequence length="302" mass="30248">MTTHGRPLALAAGTVPDLDPAAAVRCAADAGYSLAGVRLTGAHPADSVRPVAAALTATGVGLLDVEYVRLLPGPLSDAQRRVADAAGELGARHLLVVSDDPDEAATCAKLAELGELLAGSPTRPALEFMLFTAVRTPIDAVRIAHAVPGVGVVLDVLHLHRAAGPATGDAAGPAIDPAIDPAVDPAVDPAIDPAVISYAQLCDVTAAVAPADPDGLADEARHRREPPGRGLLALDRFVAALPPACPISVEVQSARLTSALGPAARAALVLDAAQTVLARARPQPPSVPTIGGGGLPPGVIPS</sequence>
<dbReference type="PANTHER" id="PTHR12110">
    <property type="entry name" value="HYDROXYPYRUVATE ISOMERASE"/>
    <property type="match status" value="1"/>
</dbReference>
<dbReference type="Gene3D" id="3.20.20.150">
    <property type="entry name" value="Divalent-metal-dependent TIM barrel enzymes"/>
    <property type="match status" value="1"/>
</dbReference>
<gene>
    <name evidence="3" type="ORF">JOF36_005089</name>
</gene>
<reference evidence="3 4" key="1">
    <citation type="submission" date="2021-03" db="EMBL/GenBank/DDBJ databases">
        <title>Sequencing the genomes of 1000 actinobacteria strains.</title>
        <authorList>
            <person name="Klenk H.-P."/>
        </authorList>
    </citation>
    <scope>NUCLEOTIDE SEQUENCE [LARGE SCALE GENOMIC DNA]</scope>
    <source>
        <strain evidence="3 4">DSM 45256</strain>
    </source>
</reference>
<dbReference type="GO" id="GO:0016853">
    <property type="term" value="F:isomerase activity"/>
    <property type="evidence" value="ECO:0007669"/>
    <property type="project" value="UniProtKB-KW"/>
</dbReference>
<comment type="caution">
    <text evidence="3">The sequence shown here is derived from an EMBL/GenBank/DDBJ whole genome shotgun (WGS) entry which is preliminary data.</text>
</comment>
<dbReference type="RefSeq" id="WP_210031383.1">
    <property type="nucleotide sequence ID" value="NZ_JAGINU010000001.1"/>
</dbReference>
<dbReference type="SUPFAM" id="SSF51658">
    <property type="entry name" value="Xylose isomerase-like"/>
    <property type="match status" value="1"/>
</dbReference>
<evidence type="ECO:0000313" key="4">
    <source>
        <dbReference type="Proteomes" id="UP001519295"/>
    </source>
</evidence>
<dbReference type="Proteomes" id="UP001519295">
    <property type="component" value="Unassembled WGS sequence"/>
</dbReference>
<feature type="region of interest" description="Disordered" evidence="1">
    <location>
        <begin position="280"/>
        <end position="302"/>
    </location>
</feature>
<dbReference type="InterPro" id="IPR050312">
    <property type="entry name" value="IolE/XylAMocC-like"/>
</dbReference>